<name>A0A0W8FR78_9ZZZZ</name>
<protein>
    <recommendedName>
        <fullName evidence="4">ABC transporter Uup C-terminal domain-containing protein</fullName>
    </recommendedName>
</protein>
<keyword evidence="3" id="KW-0175">Coiled coil</keyword>
<feature type="domain" description="ABC transporter Uup C-terminal" evidence="4">
    <location>
        <begin position="2"/>
        <end position="62"/>
    </location>
</feature>
<dbReference type="Pfam" id="PF16326">
    <property type="entry name" value="ABC_tran_CTD"/>
    <property type="match status" value="1"/>
</dbReference>
<dbReference type="GO" id="GO:0005524">
    <property type="term" value="F:ATP binding"/>
    <property type="evidence" value="ECO:0007669"/>
    <property type="project" value="UniProtKB-KW"/>
</dbReference>
<dbReference type="EMBL" id="LNQE01000939">
    <property type="protein sequence ID" value="KUG22819.1"/>
    <property type="molecule type" value="Genomic_DNA"/>
</dbReference>
<dbReference type="InterPro" id="IPR032524">
    <property type="entry name" value="ABC_tran_C"/>
</dbReference>
<dbReference type="AlphaFoldDB" id="A0A0W8FR78"/>
<organism evidence="5">
    <name type="scientific">hydrocarbon metagenome</name>
    <dbReference type="NCBI Taxonomy" id="938273"/>
    <lineage>
        <taxon>unclassified sequences</taxon>
        <taxon>metagenomes</taxon>
        <taxon>ecological metagenomes</taxon>
    </lineage>
</organism>
<reference evidence="5" key="1">
    <citation type="journal article" date="2015" name="Proc. Natl. Acad. Sci. U.S.A.">
        <title>Networks of energetic and metabolic interactions define dynamics in microbial communities.</title>
        <authorList>
            <person name="Embree M."/>
            <person name="Liu J.K."/>
            <person name="Al-Bassam M.M."/>
            <person name="Zengler K."/>
        </authorList>
    </citation>
    <scope>NUCLEOTIDE SEQUENCE</scope>
</reference>
<evidence type="ECO:0000256" key="1">
    <source>
        <dbReference type="ARBA" id="ARBA00022741"/>
    </source>
</evidence>
<accession>A0A0W8FR78</accession>
<keyword evidence="2" id="KW-0067">ATP-binding</keyword>
<sequence>MELENVEKQIEILDEKIKSLEEQLSDPKNFSDFVLLHQLTQEIAADKEALDQYYQRWECLTELST</sequence>
<dbReference type="Gene3D" id="1.10.287.380">
    <property type="entry name" value="Valyl-tRNA synthetase, C-terminal domain"/>
    <property type="match status" value="1"/>
</dbReference>
<keyword evidence="1" id="KW-0547">Nucleotide-binding</keyword>
<evidence type="ECO:0000313" key="5">
    <source>
        <dbReference type="EMBL" id="KUG22819.1"/>
    </source>
</evidence>
<proteinExistence type="predicted"/>
<evidence type="ECO:0000256" key="3">
    <source>
        <dbReference type="SAM" id="Coils"/>
    </source>
</evidence>
<feature type="coiled-coil region" evidence="3">
    <location>
        <begin position="3"/>
        <end position="56"/>
    </location>
</feature>
<dbReference type="GO" id="GO:0003677">
    <property type="term" value="F:DNA binding"/>
    <property type="evidence" value="ECO:0007669"/>
    <property type="project" value="InterPro"/>
</dbReference>
<evidence type="ECO:0000256" key="2">
    <source>
        <dbReference type="ARBA" id="ARBA00022840"/>
    </source>
</evidence>
<evidence type="ECO:0000259" key="4">
    <source>
        <dbReference type="Pfam" id="PF16326"/>
    </source>
</evidence>
<comment type="caution">
    <text evidence="5">The sequence shown here is derived from an EMBL/GenBank/DDBJ whole genome shotgun (WGS) entry which is preliminary data.</text>
</comment>
<gene>
    <name evidence="5" type="ORF">ASZ90_007402</name>
</gene>
<dbReference type="InterPro" id="IPR037118">
    <property type="entry name" value="Val-tRNA_synth_C_sf"/>
</dbReference>